<feature type="non-terminal residue" evidence="2">
    <location>
        <position position="1"/>
    </location>
</feature>
<dbReference type="RefSeq" id="WP_005938865.1">
    <property type="nucleotide sequence ID" value="NZ_GL538255.1"/>
</dbReference>
<protein>
    <recommendedName>
        <fullName evidence="1">Large polyvalent protein-associated domain-containing protein</fullName>
    </recommendedName>
</protein>
<dbReference type="HOGENOM" id="CLU_2283329_0_0_9"/>
<dbReference type="Pfam" id="PF18830">
    <property type="entry name" value="LPD16"/>
    <property type="match status" value="1"/>
</dbReference>
<dbReference type="Proteomes" id="UP000006028">
    <property type="component" value="Unassembled WGS sequence"/>
</dbReference>
<dbReference type="AlphaFoldDB" id="E2ZG19"/>
<proteinExistence type="predicted"/>
<accession>E2ZG19</accession>
<name>E2ZG19_9FIRM</name>
<dbReference type="EMBL" id="AECU01000044">
    <property type="protein sequence ID" value="EFQ07876.1"/>
    <property type="molecule type" value="Genomic_DNA"/>
</dbReference>
<dbReference type="STRING" id="748224.HMPREF9436_00602"/>
<reference evidence="2 3" key="1">
    <citation type="submission" date="2010-08" db="EMBL/GenBank/DDBJ databases">
        <authorList>
            <person name="Weinstock G."/>
            <person name="Sodergren E."/>
            <person name="Clifton S."/>
            <person name="Fulton L."/>
            <person name="Fulton B."/>
            <person name="Courtney L."/>
            <person name="Fronick C."/>
            <person name="Harrison M."/>
            <person name="Strong C."/>
            <person name="Farmer C."/>
            <person name="Delahaunty K."/>
            <person name="Markovic C."/>
            <person name="Hall O."/>
            <person name="Minx P."/>
            <person name="Tomlinson C."/>
            <person name="Mitreva M."/>
            <person name="Hou S."/>
            <person name="Chen J."/>
            <person name="Wollam A."/>
            <person name="Pepin K.H."/>
            <person name="Johnson M."/>
            <person name="Bhonagiri V."/>
            <person name="Zhang X."/>
            <person name="Suruliraj S."/>
            <person name="Warren W."/>
            <person name="Chinwalla A."/>
            <person name="Mardis E.R."/>
            <person name="Wilson R.K."/>
        </authorList>
    </citation>
    <scope>NUCLEOTIDE SEQUENCE [LARGE SCALE GENOMIC DNA]</scope>
    <source>
        <strain evidence="2 3">KLE1255</strain>
    </source>
</reference>
<evidence type="ECO:0000313" key="2">
    <source>
        <dbReference type="EMBL" id="EFQ07876.1"/>
    </source>
</evidence>
<evidence type="ECO:0000313" key="3">
    <source>
        <dbReference type="Proteomes" id="UP000006028"/>
    </source>
</evidence>
<dbReference type="eggNOG" id="COG1192">
    <property type="taxonomic scope" value="Bacteria"/>
</dbReference>
<feature type="domain" description="Large polyvalent protein-associated" evidence="1">
    <location>
        <begin position="1"/>
        <end position="59"/>
    </location>
</feature>
<organism evidence="2 3">
    <name type="scientific">Faecalibacterium cf. prausnitzii KLE1255</name>
    <dbReference type="NCBI Taxonomy" id="748224"/>
    <lineage>
        <taxon>Bacteria</taxon>
        <taxon>Bacillati</taxon>
        <taxon>Bacillota</taxon>
        <taxon>Clostridia</taxon>
        <taxon>Eubacteriales</taxon>
        <taxon>Oscillospiraceae</taxon>
        <taxon>Faecalibacterium</taxon>
    </lineage>
</organism>
<dbReference type="InterPro" id="IPR040568">
    <property type="entry name" value="LPD16"/>
</dbReference>
<sequence length="102" mass="11347">LAIQSCEDGWDYTLYHSDYSVMDGGQLDAPELTIQEAREQILEAHHMEKGRRLLQDYDAVMDKVAEAEELSADHRPSTLEKLAELASDTSAPKSSARSAPEL</sequence>
<gene>
    <name evidence="2" type="ORF">HMPREF9436_00602</name>
</gene>
<comment type="caution">
    <text evidence="2">The sequence shown here is derived from an EMBL/GenBank/DDBJ whole genome shotgun (WGS) entry which is preliminary data.</text>
</comment>
<evidence type="ECO:0000259" key="1">
    <source>
        <dbReference type="Pfam" id="PF18830"/>
    </source>
</evidence>
<dbReference type="BioCyc" id="FCF748224-HMP:GTSS-3389-MONOMER"/>